<dbReference type="Pfam" id="PF13338">
    <property type="entry name" value="AbiEi_4"/>
    <property type="match status" value="1"/>
</dbReference>
<dbReference type="KEGG" id="pzu:PHZ_p0169"/>
<dbReference type="HOGENOM" id="CLU_089333_0_1_5"/>
<organism evidence="2 3">
    <name type="scientific">Phenylobacterium zucineum (strain HLK1)</name>
    <dbReference type="NCBI Taxonomy" id="450851"/>
    <lineage>
        <taxon>Bacteria</taxon>
        <taxon>Pseudomonadati</taxon>
        <taxon>Pseudomonadota</taxon>
        <taxon>Alphaproteobacteria</taxon>
        <taxon>Caulobacterales</taxon>
        <taxon>Caulobacteraceae</taxon>
        <taxon>Phenylobacterium</taxon>
    </lineage>
</organism>
<evidence type="ECO:0000259" key="1">
    <source>
        <dbReference type="Pfam" id="PF13338"/>
    </source>
</evidence>
<dbReference type="Proteomes" id="UP000001868">
    <property type="component" value="Plasmid pHLK1"/>
</dbReference>
<gene>
    <name evidence="2" type="ordered locus">PHZ_p0169</name>
</gene>
<geneLocation type="plasmid" evidence="3">
    <name>pHLK1</name>
</geneLocation>
<proteinExistence type="predicted"/>
<evidence type="ECO:0000313" key="3">
    <source>
        <dbReference type="Proteomes" id="UP000001868"/>
    </source>
</evidence>
<feature type="domain" description="AbiEi antitoxin N-terminal" evidence="1">
    <location>
        <begin position="28"/>
        <end position="75"/>
    </location>
</feature>
<dbReference type="eggNOG" id="COG5340">
    <property type="taxonomic scope" value="Bacteria"/>
</dbReference>
<reference evidence="2 3" key="1">
    <citation type="journal article" date="2008" name="BMC Genomics">
        <title>Complete genome of Phenylobacterium zucineum - a novel facultative intracellular bacterium isolated from human erythroleukemia cell line K562.</title>
        <authorList>
            <person name="Luo Y."/>
            <person name="Xu X."/>
            <person name="Ding Z."/>
            <person name="Liu Z."/>
            <person name="Zhang B."/>
            <person name="Yan Z."/>
            <person name="Sun J."/>
            <person name="Hu S."/>
            <person name="Hu X."/>
        </authorList>
    </citation>
    <scope>NUCLEOTIDE SEQUENCE [LARGE SCALE GENOMIC DNA]</scope>
    <source>
        <strain evidence="3">HLK1</strain>
        <plasmid evidence="3">HLK1</plasmid>
        <plasmid evidence="3">Plasmid pHLK1</plasmid>
    </source>
</reference>
<name>B4RID7_PHEZH</name>
<dbReference type="EMBL" id="CP000748">
    <property type="protein sequence ID" value="ACG80112.1"/>
    <property type="molecule type" value="Genomic_DNA"/>
</dbReference>
<dbReference type="AlphaFoldDB" id="B4RID7"/>
<dbReference type="InterPro" id="IPR025159">
    <property type="entry name" value="AbiEi_N"/>
</dbReference>
<protein>
    <recommendedName>
        <fullName evidence="1">AbiEi antitoxin N-terminal domain-containing protein</fullName>
    </recommendedName>
</protein>
<keyword evidence="3" id="KW-1185">Reference proteome</keyword>
<evidence type="ECO:0000313" key="2">
    <source>
        <dbReference type="EMBL" id="ACG80112.1"/>
    </source>
</evidence>
<accession>B4RID7</accession>
<keyword evidence="2" id="KW-0614">Plasmid</keyword>
<sequence length="223" mass="24948">MALLQDLGLCEHSPRIYNTPMEPRGHRQRAIEVARAQGIARGSDFDAAGVPRMYLKRLTEDGVLLQVGRGLYRLADSPSDAASSLAEAVRIQPRGVIGLLSALQYHDLTTQTPHAVWMLLGPKDWAPTSAPVQIRVIRASGRALREGVERHEIDQVPVPITSPAKTVVDCFKYRNKIGLDVAVEGLRDLMRRPDRRPAIDELWRFAEIDRVQTVMRPYLEALT</sequence>